<evidence type="ECO:0000313" key="5">
    <source>
        <dbReference type="Proteomes" id="UP000829756"/>
    </source>
</evidence>
<dbReference type="SUPFAM" id="SSF54593">
    <property type="entry name" value="Glyoxalase/Bleomycin resistance protein/Dihydroxybiphenyl dioxygenase"/>
    <property type="match status" value="1"/>
</dbReference>
<dbReference type="InterPro" id="IPR004360">
    <property type="entry name" value="Glyas_Fos-R_dOase_dom"/>
</dbReference>
<evidence type="ECO:0000313" key="4">
    <source>
        <dbReference type="Proteomes" id="UP000294721"/>
    </source>
</evidence>
<proteinExistence type="predicted"/>
<dbReference type="RefSeq" id="WP_132953604.1">
    <property type="nucleotide sequence ID" value="NZ_CP091507.1"/>
</dbReference>
<reference evidence="3" key="3">
    <citation type="journal article" date="2022" name="Res Sq">
        <title>Evolution of multicellular longitudinally dividing oral cavity symbionts (Neisseriaceae).</title>
        <authorList>
            <person name="Nyongesa S."/>
            <person name="Weber P."/>
            <person name="Bernet E."/>
            <person name="Pullido F."/>
            <person name="Nieckarz M."/>
            <person name="Delaby M."/>
            <person name="Nieves C."/>
            <person name="Viehboeck T."/>
            <person name="Krause N."/>
            <person name="Rivera-Millot A."/>
            <person name="Nakamura A."/>
            <person name="Vischer N."/>
            <person name="VanNieuwenhze M."/>
            <person name="Brun Y."/>
            <person name="Cava F."/>
            <person name="Bulgheresi S."/>
            <person name="Veyrier F."/>
        </authorList>
    </citation>
    <scope>NUCLEOTIDE SEQUENCE</scope>
    <source>
        <strain evidence="3">1258/02</strain>
    </source>
</reference>
<dbReference type="KEGG" id="usu:LVJ78_01175"/>
<organism evidence="3 5">
    <name type="scientific">Uruburuella suis</name>
    <dbReference type="NCBI Taxonomy" id="252130"/>
    <lineage>
        <taxon>Bacteria</taxon>
        <taxon>Pseudomonadati</taxon>
        <taxon>Pseudomonadota</taxon>
        <taxon>Betaproteobacteria</taxon>
        <taxon>Neisseriales</taxon>
        <taxon>Neisseriaceae</taxon>
        <taxon>Uruburuella</taxon>
    </lineage>
</organism>
<dbReference type="PANTHER" id="PTHR21366:SF14">
    <property type="entry name" value="GLYOXALASE DOMAIN-CONTAINING PROTEIN 5"/>
    <property type="match status" value="1"/>
</dbReference>
<accession>A0AAE9GTY2</accession>
<evidence type="ECO:0000259" key="1">
    <source>
        <dbReference type="PROSITE" id="PS51819"/>
    </source>
</evidence>
<reference evidence="3" key="2">
    <citation type="submission" date="2021-12" db="EMBL/GenBank/DDBJ databases">
        <authorList>
            <person name="Veyrier F.J."/>
        </authorList>
    </citation>
    <scope>NUCLEOTIDE SEQUENCE</scope>
    <source>
        <strain evidence="3">1258/02</strain>
    </source>
</reference>
<dbReference type="PANTHER" id="PTHR21366">
    <property type="entry name" value="GLYOXALASE FAMILY PROTEIN"/>
    <property type="match status" value="1"/>
</dbReference>
<protein>
    <submittedName>
        <fullName evidence="2">Catechol 2,3-dioxygenase-like lactoylglutathione lyase family enzyme</fullName>
    </submittedName>
    <submittedName>
        <fullName evidence="3">VOC family protein</fullName>
    </submittedName>
</protein>
<reference evidence="2 4" key="1">
    <citation type="submission" date="2019-03" db="EMBL/GenBank/DDBJ databases">
        <title>Genomic Encyclopedia of Type Strains, Phase IV (KMG-IV): sequencing the most valuable type-strain genomes for metagenomic binning, comparative biology and taxonomic classification.</title>
        <authorList>
            <person name="Goeker M."/>
        </authorList>
    </citation>
    <scope>NUCLEOTIDE SEQUENCE [LARGE SCALE GENOMIC DNA]</scope>
    <source>
        <strain evidence="2 4">DSM 17474</strain>
    </source>
</reference>
<gene>
    <name evidence="2" type="ORF">EV680_10965</name>
    <name evidence="3" type="ORF">LVJ78_01175</name>
</gene>
<dbReference type="Pfam" id="PF00903">
    <property type="entry name" value="Glyoxalase"/>
    <property type="match status" value="1"/>
</dbReference>
<dbReference type="Gene3D" id="3.10.180.10">
    <property type="entry name" value="2,3-Dihydroxybiphenyl 1,2-Dioxygenase, domain 1"/>
    <property type="match status" value="1"/>
</dbReference>
<feature type="domain" description="VOC" evidence="1">
    <location>
        <begin position="5"/>
        <end position="125"/>
    </location>
</feature>
<dbReference type="Proteomes" id="UP000294721">
    <property type="component" value="Unassembled WGS sequence"/>
</dbReference>
<dbReference type="CDD" id="cd07253">
    <property type="entry name" value="GLOD5"/>
    <property type="match status" value="1"/>
</dbReference>
<dbReference type="AlphaFoldDB" id="A0AAE9GTY2"/>
<dbReference type="EMBL" id="CP091507">
    <property type="protein sequence ID" value="UOO79672.1"/>
    <property type="molecule type" value="Genomic_DNA"/>
</dbReference>
<sequence>MNITALDHLVLTVADVARSVDFYTRVLGMEAITFGEGRKALRFGCQKINLHQLGAEVLPNAARATTGSADLCLLTDTPLPQVLAELAAHQIEAISDIVPRTGAVGAIESVYLRDPDGNLLEISRYPQP</sequence>
<dbReference type="InterPro" id="IPR029068">
    <property type="entry name" value="Glyas_Bleomycin-R_OHBP_Dase"/>
</dbReference>
<dbReference type="EMBL" id="SLXE01000009">
    <property type="protein sequence ID" value="TCP06972.1"/>
    <property type="molecule type" value="Genomic_DNA"/>
</dbReference>
<dbReference type="InterPro" id="IPR050383">
    <property type="entry name" value="GlyoxalaseI/FosfomycinResist"/>
</dbReference>
<dbReference type="Proteomes" id="UP000829756">
    <property type="component" value="Chromosome"/>
</dbReference>
<name>A0AAE9GTY2_9NEIS</name>
<keyword evidence="4" id="KW-1185">Reference proteome</keyword>
<dbReference type="PROSITE" id="PS51819">
    <property type="entry name" value="VOC"/>
    <property type="match status" value="1"/>
</dbReference>
<evidence type="ECO:0000313" key="2">
    <source>
        <dbReference type="EMBL" id="TCP06972.1"/>
    </source>
</evidence>
<evidence type="ECO:0000313" key="3">
    <source>
        <dbReference type="EMBL" id="UOO79672.1"/>
    </source>
</evidence>
<dbReference type="InterPro" id="IPR037523">
    <property type="entry name" value="VOC_core"/>
</dbReference>